<comment type="subunit">
    <text evidence="3">Heterooctamer of two A chains, two B chains, two C chains and two D chains.</text>
</comment>
<dbReference type="GO" id="GO:0005886">
    <property type="term" value="C:plasma membrane"/>
    <property type="evidence" value="ECO:0007669"/>
    <property type="project" value="UniProtKB-SubCell"/>
</dbReference>
<dbReference type="InterPro" id="IPR050968">
    <property type="entry name" value="Cytochrome_c_oxidase_bac_sub4"/>
</dbReference>
<evidence type="ECO:0000256" key="15">
    <source>
        <dbReference type="ARBA" id="ARBA00031887"/>
    </source>
</evidence>
<evidence type="ECO:0000256" key="9">
    <source>
        <dbReference type="ARBA" id="ARBA00022989"/>
    </source>
</evidence>
<dbReference type="PANTHER" id="PTHR36835">
    <property type="entry name" value="CYTOCHROME BO(3) UBIQUINOL OXIDASE SUBUNIT 4"/>
    <property type="match status" value="1"/>
</dbReference>
<keyword evidence="8" id="KW-0249">Electron transport</keyword>
<evidence type="ECO:0000256" key="2">
    <source>
        <dbReference type="ARBA" id="ARBA00008079"/>
    </source>
</evidence>
<dbReference type="KEGG" id="kba:A0U89_16600"/>
<evidence type="ECO:0000256" key="16">
    <source>
        <dbReference type="ARBA" id="ARBA00032185"/>
    </source>
</evidence>
<accession>A0A1D8UZ59</accession>
<name>A0A1D8UZ59_9PROT</name>
<evidence type="ECO:0000256" key="12">
    <source>
        <dbReference type="ARBA" id="ARBA00025694"/>
    </source>
</evidence>
<dbReference type="OrthoDB" id="7278008at2"/>
<evidence type="ECO:0000256" key="14">
    <source>
        <dbReference type="ARBA" id="ARBA00030211"/>
    </source>
</evidence>
<sequence length="101" mass="11506">MTRESTQARHQYITGFALALFLSAIQFGLLSTGTISRSTLLWTIGLSAIVQVCVHFYYFLHIDLKRSHRDDLQLILFTVLIIFLMAGGTLWIIGNQHSMMM</sequence>
<dbReference type="GO" id="GO:0015990">
    <property type="term" value="P:electron transport coupled proton transport"/>
    <property type="evidence" value="ECO:0007669"/>
    <property type="project" value="InterPro"/>
</dbReference>
<dbReference type="PANTHER" id="PTHR36835:SF1">
    <property type="entry name" value="CYTOCHROME BO(3) UBIQUINOL OXIDASE SUBUNIT 4"/>
    <property type="match status" value="1"/>
</dbReference>
<evidence type="ECO:0000256" key="3">
    <source>
        <dbReference type="ARBA" id="ARBA00011700"/>
    </source>
</evidence>
<keyword evidence="6" id="KW-1003">Cell membrane</keyword>
<protein>
    <recommendedName>
        <fullName evidence="4">Cytochrome bo(3) ubiquinol oxidase subunit 4</fullName>
    </recommendedName>
    <alternativeName>
        <fullName evidence="16">Cytochrome o ubiquinol oxidase subunit 4</fullName>
    </alternativeName>
    <alternativeName>
        <fullName evidence="13">Oxidase bo(3) subunit 4</fullName>
    </alternativeName>
    <alternativeName>
        <fullName evidence="14">Ubiquinol oxidase polypeptide IV</fullName>
    </alternativeName>
    <alternativeName>
        <fullName evidence="15">Ubiquinol oxidase subunit 4</fullName>
    </alternativeName>
</protein>
<evidence type="ECO:0000313" key="17">
    <source>
        <dbReference type="EMBL" id="AOX18906.1"/>
    </source>
</evidence>
<reference evidence="17 18" key="1">
    <citation type="journal article" date="2016" name="Microb. Cell Fact.">
        <title>Dissection of exopolysaccharide biosynthesis in Kozakia baliensis.</title>
        <authorList>
            <person name="Brandt J.U."/>
            <person name="Jakob F."/>
            <person name="Behr J."/>
            <person name="Geissler A.J."/>
            <person name="Vogel R.F."/>
        </authorList>
    </citation>
    <scope>NUCLEOTIDE SEQUENCE [LARGE SCALE GENOMIC DNA]</scope>
    <source>
        <strain evidence="17 18">DSM 14400</strain>
        <plasmid evidence="18">Plasmid pkb14400_5 sequence</plasmid>
    </source>
</reference>
<organism evidence="17 18">
    <name type="scientific">Kozakia baliensis</name>
    <dbReference type="NCBI Taxonomy" id="153496"/>
    <lineage>
        <taxon>Bacteria</taxon>
        <taxon>Pseudomonadati</taxon>
        <taxon>Pseudomonadota</taxon>
        <taxon>Alphaproteobacteria</taxon>
        <taxon>Acetobacterales</taxon>
        <taxon>Acetobacteraceae</taxon>
        <taxon>Kozakia</taxon>
    </lineage>
</organism>
<keyword evidence="7" id="KW-0812">Transmembrane</keyword>
<dbReference type="InterPro" id="IPR014210">
    <property type="entry name" value="Cyt_o_ubiqinol_oxidase_su4"/>
</dbReference>
<evidence type="ECO:0000256" key="10">
    <source>
        <dbReference type="ARBA" id="ARBA00023002"/>
    </source>
</evidence>
<evidence type="ECO:0000256" key="8">
    <source>
        <dbReference type="ARBA" id="ARBA00022982"/>
    </source>
</evidence>
<keyword evidence="10" id="KW-0560">Oxidoreductase</keyword>
<keyword evidence="11" id="KW-0472">Membrane</keyword>
<gene>
    <name evidence="17" type="ORF">A0U89_16600</name>
</gene>
<dbReference type="InterPro" id="IPR005171">
    <property type="entry name" value="Cyt_c_oxidase_su4_prok"/>
</dbReference>
<keyword evidence="17" id="KW-0614">Plasmid</keyword>
<evidence type="ECO:0000256" key="1">
    <source>
        <dbReference type="ARBA" id="ARBA00004651"/>
    </source>
</evidence>
<evidence type="ECO:0000256" key="7">
    <source>
        <dbReference type="ARBA" id="ARBA00022692"/>
    </source>
</evidence>
<evidence type="ECO:0000256" key="5">
    <source>
        <dbReference type="ARBA" id="ARBA00022448"/>
    </source>
</evidence>
<dbReference type="NCBIfam" id="TIGR02847">
    <property type="entry name" value="CyoD"/>
    <property type="match status" value="1"/>
</dbReference>
<comment type="function">
    <text evidence="12">Cytochrome bo(3) ubiquinol terminal oxidase is the component of the aerobic respiratory chain of E.coli that predominates when cells are grown at high aeration. Has proton pump activity across the membrane in addition to electron transfer, pumping 2 protons/electron.</text>
</comment>
<keyword evidence="18" id="KW-1185">Reference proteome</keyword>
<evidence type="ECO:0000256" key="4">
    <source>
        <dbReference type="ARBA" id="ARBA00014689"/>
    </source>
</evidence>
<dbReference type="EMBL" id="CP014679">
    <property type="protein sequence ID" value="AOX18906.1"/>
    <property type="molecule type" value="Genomic_DNA"/>
</dbReference>
<dbReference type="GO" id="GO:0019646">
    <property type="term" value="P:aerobic electron transport chain"/>
    <property type="evidence" value="ECO:0007669"/>
    <property type="project" value="TreeGrafter"/>
</dbReference>
<dbReference type="Pfam" id="PF03626">
    <property type="entry name" value="COX4_pro"/>
    <property type="match status" value="1"/>
</dbReference>
<keyword evidence="9" id="KW-1133">Transmembrane helix</keyword>
<proteinExistence type="inferred from homology"/>
<dbReference type="RefSeq" id="WP_070404335.1">
    <property type="nucleotide sequence ID" value="NZ_BJVW01000027.1"/>
</dbReference>
<evidence type="ECO:0000256" key="11">
    <source>
        <dbReference type="ARBA" id="ARBA00023136"/>
    </source>
</evidence>
<evidence type="ECO:0000256" key="13">
    <source>
        <dbReference type="ARBA" id="ARBA00030071"/>
    </source>
</evidence>
<keyword evidence="5" id="KW-0813">Transport</keyword>
<geneLocation type="plasmid" evidence="18">
    <name>pkb14400_5 sequence</name>
</geneLocation>
<comment type="subcellular location">
    <subcellularLocation>
        <location evidence="1">Cell membrane</location>
        <topology evidence="1">Multi-pass membrane protein</topology>
    </subcellularLocation>
</comment>
<dbReference type="GO" id="GO:0015078">
    <property type="term" value="F:proton transmembrane transporter activity"/>
    <property type="evidence" value="ECO:0007669"/>
    <property type="project" value="TreeGrafter"/>
</dbReference>
<comment type="similarity">
    <text evidence="2">Belongs to the cytochrome c oxidase bacterial subunit 4 family.</text>
</comment>
<dbReference type="Proteomes" id="UP000179145">
    <property type="component" value="Plasmid pKB14400_5"/>
</dbReference>
<evidence type="ECO:0000313" key="18">
    <source>
        <dbReference type="Proteomes" id="UP000179145"/>
    </source>
</evidence>
<evidence type="ECO:0000256" key="6">
    <source>
        <dbReference type="ARBA" id="ARBA00022475"/>
    </source>
</evidence>
<dbReference type="GO" id="GO:0009486">
    <property type="term" value="F:cytochrome bo3 ubiquinol oxidase activity"/>
    <property type="evidence" value="ECO:0007669"/>
    <property type="project" value="InterPro"/>
</dbReference>
<dbReference type="AlphaFoldDB" id="A0A1D8UZ59"/>
<dbReference type="GO" id="GO:0009319">
    <property type="term" value="C:cytochrome o ubiquinol oxidase complex"/>
    <property type="evidence" value="ECO:0007669"/>
    <property type="project" value="TreeGrafter"/>
</dbReference>